<organism evidence="2">
    <name type="scientific">uncultured Coleofasciculus sp</name>
    <dbReference type="NCBI Taxonomy" id="1267456"/>
    <lineage>
        <taxon>Bacteria</taxon>
        <taxon>Bacillati</taxon>
        <taxon>Cyanobacteriota</taxon>
        <taxon>Cyanophyceae</taxon>
        <taxon>Coleofasciculales</taxon>
        <taxon>Coleofasciculaceae</taxon>
        <taxon>Coleofasciculus</taxon>
        <taxon>environmental samples</taxon>
    </lineage>
</organism>
<dbReference type="InterPro" id="IPR006311">
    <property type="entry name" value="TAT_signal"/>
</dbReference>
<evidence type="ECO:0000256" key="1">
    <source>
        <dbReference type="SAM" id="MobiDB-lite"/>
    </source>
</evidence>
<dbReference type="EMBL" id="CADCTM010000062">
    <property type="protein sequence ID" value="CAA9218322.1"/>
    <property type="molecule type" value="Genomic_DNA"/>
</dbReference>
<proteinExistence type="predicted"/>
<dbReference type="PROSITE" id="PS51318">
    <property type="entry name" value="TAT"/>
    <property type="match status" value="1"/>
</dbReference>
<reference evidence="2" key="1">
    <citation type="submission" date="2020-02" db="EMBL/GenBank/DDBJ databases">
        <authorList>
            <person name="Meier V. D."/>
        </authorList>
    </citation>
    <scope>NUCLEOTIDE SEQUENCE</scope>
    <source>
        <strain evidence="2">AVDCRST_MAG92</strain>
    </source>
</reference>
<sequence>MTPDDFTPNYKRRRVLGRAGLAAGASTLPSVCCAVSFGSQEADAIAPPATPKAALVTPSPPGSLGTTQAVSTGSLWNLEQIQRSVQLGISIFNAELARVSHRRQRLSENRADSIRMLIFT</sequence>
<gene>
    <name evidence="2" type="ORF">AVDCRST_MAG92-438</name>
</gene>
<dbReference type="AlphaFoldDB" id="A0A6J4HAQ2"/>
<feature type="region of interest" description="Disordered" evidence="1">
    <location>
        <begin position="49"/>
        <end position="68"/>
    </location>
</feature>
<name>A0A6J4HAQ2_9CYAN</name>
<evidence type="ECO:0000313" key="2">
    <source>
        <dbReference type="EMBL" id="CAA9218322.1"/>
    </source>
</evidence>
<protein>
    <submittedName>
        <fullName evidence="2">Uncharacterized protein</fullName>
    </submittedName>
</protein>
<accession>A0A6J4HAQ2</accession>